<evidence type="ECO:0000256" key="1">
    <source>
        <dbReference type="ARBA" id="ARBA00022490"/>
    </source>
</evidence>
<dbReference type="Pfam" id="PF03740">
    <property type="entry name" value="PdxJ"/>
    <property type="match status" value="1"/>
</dbReference>
<evidence type="ECO:0000256" key="3">
    <source>
        <dbReference type="ARBA" id="ARBA00023096"/>
    </source>
</evidence>
<gene>
    <name evidence="4" type="primary">pdxJ</name>
    <name evidence="6" type="ORF">G4L40_06430</name>
</gene>
<keyword evidence="3 4" id="KW-0664">Pyridoxine biosynthesis</keyword>
<proteinExistence type="inferred from homology"/>
<feature type="binding site" evidence="4">
    <location>
        <position position="18"/>
    </location>
    <ligand>
        <name>3-amino-2-oxopropyl phosphate</name>
        <dbReference type="ChEBI" id="CHEBI:57279"/>
    </ligand>
</feature>
<feature type="binding site" evidence="4">
    <location>
        <position position="7"/>
    </location>
    <ligand>
        <name>3-amino-2-oxopropyl phosphate</name>
        <dbReference type="ChEBI" id="CHEBI:57279"/>
    </ligand>
</feature>
<keyword evidence="2 4" id="KW-0808">Transferase</keyword>
<comment type="function">
    <text evidence="4">Catalyzes the complicated ring closure reaction between the two acyclic compounds 1-deoxy-D-xylulose-5-phosphate (DXP) and 3-amino-2-oxopropyl phosphate (1-amino-acetone-3-phosphate or AAP) to form pyridoxine 5'-phosphate (PNP) and inorganic phosphate.</text>
</comment>
<dbReference type="CDD" id="cd00003">
    <property type="entry name" value="PNPsynthase"/>
    <property type="match status" value="1"/>
</dbReference>
<comment type="catalytic activity">
    <reaction evidence="4">
        <text>3-amino-2-oxopropyl phosphate + 1-deoxy-D-xylulose 5-phosphate = pyridoxine 5'-phosphate + phosphate + 2 H2O + H(+)</text>
        <dbReference type="Rhea" id="RHEA:15265"/>
        <dbReference type="ChEBI" id="CHEBI:15377"/>
        <dbReference type="ChEBI" id="CHEBI:15378"/>
        <dbReference type="ChEBI" id="CHEBI:43474"/>
        <dbReference type="ChEBI" id="CHEBI:57279"/>
        <dbReference type="ChEBI" id="CHEBI:57792"/>
        <dbReference type="ChEBI" id="CHEBI:58589"/>
        <dbReference type="EC" id="2.6.99.2"/>
    </reaction>
</comment>
<feature type="binding site" evidence="4">
    <location>
        <position position="50"/>
    </location>
    <ligand>
        <name>1-deoxy-D-xylulose 5-phosphate</name>
        <dbReference type="ChEBI" id="CHEBI:57792"/>
    </ligand>
</feature>
<dbReference type="EMBL" id="JAAJBV010000004">
    <property type="protein sequence ID" value="NHM04342.1"/>
    <property type="molecule type" value="Genomic_DNA"/>
</dbReference>
<name>A0ABX0IB91_9FLAO</name>
<comment type="pathway">
    <text evidence="4">Cofactor biosynthesis; pyridoxine 5'-phosphate biosynthesis; pyridoxine 5'-phosphate from D-erythrose 4-phosphate: step 5/5.</text>
</comment>
<evidence type="ECO:0000256" key="4">
    <source>
        <dbReference type="HAMAP-Rule" id="MF_00279"/>
    </source>
</evidence>
<comment type="caution">
    <text evidence="6">The sequence shown here is derived from an EMBL/GenBank/DDBJ whole genome shotgun (WGS) entry which is preliminary data.</text>
</comment>
<comment type="subcellular location">
    <subcellularLocation>
        <location evidence="4">Cytoplasm</location>
    </subcellularLocation>
</comment>
<dbReference type="Gene3D" id="3.20.20.70">
    <property type="entry name" value="Aldolase class I"/>
    <property type="match status" value="1"/>
</dbReference>
<feature type="active site" description="Proton acceptor" evidence="4">
    <location>
        <position position="70"/>
    </location>
</feature>
<organism evidence="6 7">
    <name type="scientific">Flavobacterium celericrescens</name>
    <dbReference type="NCBI Taxonomy" id="2709780"/>
    <lineage>
        <taxon>Bacteria</taxon>
        <taxon>Pseudomonadati</taxon>
        <taxon>Bacteroidota</taxon>
        <taxon>Flavobacteriia</taxon>
        <taxon>Flavobacteriales</taxon>
        <taxon>Flavobacteriaceae</taxon>
        <taxon>Flavobacterium</taxon>
    </lineage>
</organism>
<evidence type="ECO:0000256" key="5">
    <source>
        <dbReference type="NCBIfam" id="TIGR00559"/>
    </source>
</evidence>
<dbReference type="RefSeq" id="WP_166236392.1">
    <property type="nucleotide sequence ID" value="NZ_JAAJBV010000004.1"/>
</dbReference>
<evidence type="ECO:0000256" key="2">
    <source>
        <dbReference type="ARBA" id="ARBA00022679"/>
    </source>
</evidence>
<feature type="active site" description="Proton donor" evidence="4">
    <location>
        <position position="190"/>
    </location>
</feature>
<dbReference type="PANTHER" id="PTHR30456:SF0">
    <property type="entry name" value="PYRIDOXINE 5'-PHOSPHATE SYNTHASE"/>
    <property type="match status" value="1"/>
</dbReference>
<comment type="similarity">
    <text evidence="4">Belongs to the PNP synthase family.</text>
</comment>
<keyword evidence="7" id="KW-1185">Reference proteome</keyword>
<dbReference type="NCBIfam" id="TIGR00559">
    <property type="entry name" value="pdxJ"/>
    <property type="match status" value="1"/>
</dbReference>
<dbReference type="InterPro" id="IPR004569">
    <property type="entry name" value="PyrdxlP_synth_PdxJ"/>
</dbReference>
<feature type="active site" description="Proton acceptor" evidence="4">
    <location>
        <position position="43"/>
    </location>
</feature>
<dbReference type="GO" id="GO:0033856">
    <property type="term" value="F:pyridoxine 5'-phosphate synthase activity"/>
    <property type="evidence" value="ECO:0007669"/>
    <property type="project" value="UniProtKB-EC"/>
</dbReference>
<dbReference type="PANTHER" id="PTHR30456">
    <property type="entry name" value="PYRIDOXINE 5'-PHOSPHATE SYNTHASE"/>
    <property type="match status" value="1"/>
</dbReference>
<feature type="binding site" evidence="4">
    <location>
        <position position="191"/>
    </location>
    <ligand>
        <name>3-amino-2-oxopropyl phosphate</name>
        <dbReference type="ChEBI" id="CHEBI:57279"/>
    </ligand>
</feature>
<protein>
    <recommendedName>
        <fullName evidence="4 5">Pyridoxine 5'-phosphate synthase</fullName>
        <shortName evidence="4">PNP synthase</shortName>
        <ecNumber evidence="4 5">2.6.99.2</ecNumber>
    </recommendedName>
</protein>
<dbReference type="InterPro" id="IPR036130">
    <property type="entry name" value="Pyridoxine-5'_phos_synth"/>
</dbReference>
<feature type="binding site" evidence="4">
    <location>
        <position position="100"/>
    </location>
    <ligand>
        <name>1-deoxy-D-xylulose 5-phosphate</name>
        <dbReference type="ChEBI" id="CHEBI:57792"/>
    </ligand>
</feature>
<dbReference type="Proteomes" id="UP000761423">
    <property type="component" value="Unassembled WGS sequence"/>
</dbReference>
<evidence type="ECO:0000313" key="6">
    <source>
        <dbReference type="EMBL" id="NHM04342.1"/>
    </source>
</evidence>
<feature type="binding site" evidence="4">
    <location>
        <begin position="213"/>
        <end position="214"/>
    </location>
    <ligand>
        <name>3-amino-2-oxopropyl phosphate</name>
        <dbReference type="ChEBI" id="CHEBI:57279"/>
    </ligand>
</feature>
<dbReference type="NCBIfam" id="NF003625">
    <property type="entry name" value="PRK05265.1-3"/>
    <property type="match status" value="1"/>
</dbReference>
<sequence length="237" mass="26609">MTKLSVNINKIATLRNSRGGNVPDLLKVAKDIQQFGAQGITIHPRPDERHIRYQDARDLKSIVYTEYNIEGNPQHNFIDLVLECKPTQVTLVPDAIGALTSNAGWDTITHKSYLTEVIQEFQRNGIRTSIFVDADEKMIEGAKETGTERIELYTESYAHEYGLGNEKGIEPFIKAAIKANELELGINAGHDLSLDNIKFFKENIPNLLEVSIGHALISESLYLGLENVVNMYLQKLK</sequence>
<dbReference type="SUPFAM" id="SSF63892">
    <property type="entry name" value="Pyridoxine 5'-phosphate synthase"/>
    <property type="match status" value="1"/>
</dbReference>
<dbReference type="EC" id="2.6.99.2" evidence="4 5"/>
<accession>A0ABX0IB91</accession>
<comment type="caution">
    <text evidence="4">Lacks conserved residue(s) required for the propagation of feature annotation.</text>
</comment>
<dbReference type="InterPro" id="IPR013785">
    <property type="entry name" value="Aldolase_TIM"/>
</dbReference>
<keyword evidence="1 4" id="KW-0963">Cytoplasm</keyword>
<feature type="site" description="Transition state stabilizer" evidence="4">
    <location>
        <position position="151"/>
    </location>
</feature>
<reference evidence="6 7" key="1">
    <citation type="submission" date="2020-02" db="EMBL/GenBank/DDBJ databases">
        <authorList>
            <person name="Chen W.-M."/>
        </authorList>
    </citation>
    <scope>NUCLEOTIDE SEQUENCE [LARGE SCALE GENOMIC DNA]</scope>
    <source>
        <strain evidence="6 7">TWA-26</strain>
    </source>
</reference>
<dbReference type="NCBIfam" id="NF003626">
    <property type="entry name" value="PRK05265.1-4"/>
    <property type="match status" value="1"/>
</dbReference>
<evidence type="ECO:0000313" key="7">
    <source>
        <dbReference type="Proteomes" id="UP000761423"/>
    </source>
</evidence>
<dbReference type="HAMAP" id="MF_00279">
    <property type="entry name" value="PdxJ"/>
    <property type="match status" value="1"/>
</dbReference>
<comment type="subunit">
    <text evidence="4">Homooctamer; tetramer of dimers.</text>
</comment>
<feature type="binding site" evidence="4">
    <location>
        <position position="45"/>
    </location>
    <ligand>
        <name>1-deoxy-D-xylulose 5-phosphate</name>
        <dbReference type="ChEBI" id="CHEBI:57792"/>
    </ligand>
</feature>